<dbReference type="Pfam" id="PF08830">
    <property type="entry name" value="DUF1806"/>
    <property type="match status" value="1"/>
</dbReference>
<dbReference type="SUPFAM" id="SSF89442">
    <property type="entry name" value="Hypothetical protein YojF"/>
    <property type="match status" value="1"/>
</dbReference>
<dbReference type="Gene3D" id="2.70.180.10">
    <property type="entry name" value="Hypothetical protein YojF"/>
    <property type="match status" value="1"/>
</dbReference>
<evidence type="ECO:0000313" key="2">
    <source>
        <dbReference type="Proteomes" id="UP000190229"/>
    </source>
</evidence>
<dbReference type="AlphaFoldDB" id="A0A1V4ESB4"/>
<accession>A0A1V4ESB4</accession>
<proteinExistence type="predicted"/>
<protein>
    <submittedName>
        <fullName evidence="1">Uncharacterized protein</fullName>
    </submittedName>
</protein>
<dbReference type="InterPro" id="IPR014934">
    <property type="entry name" value="DUF1806"/>
</dbReference>
<reference evidence="1 2" key="1">
    <citation type="submission" date="2017-02" db="EMBL/GenBank/DDBJ databases">
        <title>Draft genome of Acidibacillus ferrooxidans Huett2.</title>
        <authorList>
            <person name="Schopf S."/>
        </authorList>
    </citation>
    <scope>NUCLEOTIDE SEQUENCE [LARGE SCALE GENOMIC DNA]</scope>
    <source>
        <strain evidence="1 2">Huett2</strain>
    </source>
</reference>
<sequence length="120" mass="13711">MVRGQEVVFYVMDLNKVVAHLDPMCGNLVFLHMEVNPGAYIRNAAVKLERYHVRGDGVYRVYLEFADRQGILHMDDVTEARVEEGRVLFVGYDERERLARTLVISLQPLSMGQNGEREGA</sequence>
<dbReference type="EMBL" id="MWPS01000026">
    <property type="protein sequence ID" value="OPG15781.1"/>
    <property type="molecule type" value="Genomic_DNA"/>
</dbReference>
<gene>
    <name evidence="1" type="ORF">B2M26_09185</name>
</gene>
<name>A0A1V4ESB4_9BACL</name>
<dbReference type="InterPro" id="IPR036492">
    <property type="entry name" value="YojF_sf"/>
</dbReference>
<evidence type="ECO:0000313" key="1">
    <source>
        <dbReference type="EMBL" id="OPG15781.1"/>
    </source>
</evidence>
<dbReference type="Proteomes" id="UP000190229">
    <property type="component" value="Unassembled WGS sequence"/>
</dbReference>
<comment type="caution">
    <text evidence="1">The sequence shown here is derived from an EMBL/GenBank/DDBJ whole genome shotgun (WGS) entry which is preliminary data.</text>
</comment>
<organism evidence="1 2">
    <name type="scientific">Ferroacidibacillus organovorans</name>
    <dbReference type="NCBI Taxonomy" id="1765683"/>
    <lineage>
        <taxon>Bacteria</taxon>
        <taxon>Bacillati</taxon>
        <taxon>Bacillota</taxon>
        <taxon>Bacilli</taxon>
        <taxon>Bacillales</taxon>
        <taxon>Alicyclobacillaceae</taxon>
        <taxon>Ferroacidibacillus</taxon>
    </lineage>
</organism>
<keyword evidence="2" id="KW-1185">Reference proteome</keyword>